<reference evidence="1 2" key="1">
    <citation type="submission" date="2016-10" db="EMBL/GenBank/DDBJ databases">
        <authorList>
            <person name="de Groot N.N."/>
        </authorList>
    </citation>
    <scope>NUCLEOTIDE SEQUENCE [LARGE SCALE GENOMIC DNA]</scope>
    <source>
        <strain evidence="1 2">DSM 26880</strain>
    </source>
</reference>
<evidence type="ECO:0000313" key="2">
    <source>
        <dbReference type="Proteomes" id="UP000199286"/>
    </source>
</evidence>
<name>A0A1H3P1P3_9RHOB</name>
<dbReference type="Proteomes" id="UP000199286">
    <property type="component" value="Unassembled WGS sequence"/>
</dbReference>
<accession>A0A1H3P1P3</accession>
<sequence length="48" mass="5519">MKRRAVLRERPSVDIGMSAKLRRSFMEAAFNLDGQHEPNIRHAWGIVA</sequence>
<evidence type="ECO:0000313" key="1">
    <source>
        <dbReference type="EMBL" id="SDY95036.1"/>
    </source>
</evidence>
<organism evidence="1 2">
    <name type="scientific">Citreimonas salinaria</name>
    <dbReference type="NCBI Taxonomy" id="321339"/>
    <lineage>
        <taxon>Bacteria</taxon>
        <taxon>Pseudomonadati</taxon>
        <taxon>Pseudomonadota</taxon>
        <taxon>Alphaproteobacteria</taxon>
        <taxon>Rhodobacterales</taxon>
        <taxon>Roseobacteraceae</taxon>
        <taxon>Citreimonas</taxon>
    </lineage>
</organism>
<dbReference type="EMBL" id="FNPF01000043">
    <property type="protein sequence ID" value="SDY95036.1"/>
    <property type="molecule type" value="Genomic_DNA"/>
</dbReference>
<gene>
    <name evidence="1" type="ORF">SAMN05444340_1431</name>
</gene>
<keyword evidence="2" id="KW-1185">Reference proteome</keyword>
<protein>
    <submittedName>
        <fullName evidence="1">Uncharacterized protein</fullName>
    </submittedName>
</protein>
<dbReference type="AlphaFoldDB" id="A0A1H3P1P3"/>
<proteinExistence type="predicted"/>